<protein>
    <recommendedName>
        <fullName evidence="5">DUF5067 domain-containing protein</fullName>
    </recommendedName>
</protein>
<feature type="chain" id="PRO_5039428160" description="DUF5067 domain-containing protein" evidence="2">
    <location>
        <begin position="23"/>
        <end position="267"/>
    </location>
</feature>
<dbReference type="PATRIC" id="fig|1007676.4.peg.1298"/>
<organism evidence="3 4">
    <name type="scientific">Companilactobacillus ginsenosidimutans</name>
    <dbReference type="NCBI Taxonomy" id="1007676"/>
    <lineage>
        <taxon>Bacteria</taxon>
        <taxon>Bacillati</taxon>
        <taxon>Bacillota</taxon>
        <taxon>Bacilli</taxon>
        <taxon>Lactobacillales</taxon>
        <taxon>Lactobacillaceae</taxon>
        <taxon>Companilactobacillus</taxon>
    </lineage>
</organism>
<gene>
    <name evidence="3" type="ORF">ABM34_06530</name>
</gene>
<evidence type="ECO:0008006" key="5">
    <source>
        <dbReference type="Google" id="ProtNLM"/>
    </source>
</evidence>
<keyword evidence="2" id="KW-0732">Signal</keyword>
<dbReference type="OrthoDB" id="2289337at2"/>
<feature type="compositionally biased region" description="Polar residues" evidence="1">
    <location>
        <begin position="194"/>
        <end position="207"/>
    </location>
</feature>
<evidence type="ECO:0000256" key="1">
    <source>
        <dbReference type="SAM" id="MobiDB-lite"/>
    </source>
</evidence>
<dbReference type="STRING" id="1007676.ABM34_06530"/>
<reference evidence="4" key="1">
    <citation type="submission" date="2015-07" db="EMBL/GenBank/DDBJ databases">
        <title>Lactobacillus ginsenosidimutans/EMML 3141/ whole genome sequencing.</title>
        <authorList>
            <person name="Kim M.K."/>
            <person name="Im W.-T."/>
            <person name="Srinivasan S."/>
            <person name="Lee J.-J."/>
        </authorList>
    </citation>
    <scope>NUCLEOTIDE SEQUENCE [LARGE SCALE GENOMIC DNA]</scope>
    <source>
        <strain evidence="4">EMML 3041</strain>
    </source>
</reference>
<dbReference type="RefSeq" id="WP_048704396.1">
    <property type="nucleotide sequence ID" value="NZ_CP012034.1"/>
</dbReference>
<proteinExistence type="predicted"/>
<dbReference type="KEGG" id="lgn:ABM34_06530"/>
<evidence type="ECO:0000256" key="2">
    <source>
        <dbReference type="SAM" id="SignalP"/>
    </source>
</evidence>
<keyword evidence="4" id="KW-1185">Reference proteome</keyword>
<accession>A0A0H4R0H6</accession>
<dbReference type="PROSITE" id="PS51257">
    <property type="entry name" value="PROKAR_LIPOPROTEIN"/>
    <property type="match status" value="1"/>
</dbReference>
<name>A0A0H4R0H6_9LACO</name>
<dbReference type="AlphaFoldDB" id="A0A0H4R0H6"/>
<dbReference type="Proteomes" id="UP000036106">
    <property type="component" value="Chromosome"/>
</dbReference>
<dbReference type="EMBL" id="CP012034">
    <property type="protein sequence ID" value="AKP67225.1"/>
    <property type="molecule type" value="Genomic_DNA"/>
</dbReference>
<feature type="compositionally biased region" description="Low complexity" evidence="1">
    <location>
        <begin position="170"/>
        <end position="180"/>
    </location>
</feature>
<evidence type="ECO:0000313" key="3">
    <source>
        <dbReference type="EMBL" id="AKP67225.1"/>
    </source>
</evidence>
<sequence length="267" mass="29657">MRKKVTAIFIALFLLVVAGCSAKNTTEKKSSNDKTKVESMYYDSLSSKDKKSMKFKFTEAQDETQDNTADPVFVVSMKVTNNTKKNIKFDRSKFLVFVSEQTKFKSAKTGVFTVKTGKSTTIHQLFENVAEQALVGGGSQFIYLNNDNKLADANFTIKDKTASKSDDSESSAQSDTSASQPDGRPSYKDADGNHTATGSYYDDNNPTAGWDESNLDPAHDGKRLDRIIAWTEHYKQVGLDQGMSDEDAQSYAMDIAQQKENAYEQNN</sequence>
<evidence type="ECO:0000313" key="4">
    <source>
        <dbReference type="Proteomes" id="UP000036106"/>
    </source>
</evidence>
<feature type="region of interest" description="Disordered" evidence="1">
    <location>
        <begin position="162"/>
        <end position="219"/>
    </location>
</feature>
<feature type="signal peptide" evidence="2">
    <location>
        <begin position="1"/>
        <end position="22"/>
    </location>
</feature>